<name>A0ABV0TEK8_9TELE</name>
<protein>
    <submittedName>
        <fullName evidence="1">Uncharacterized protein</fullName>
    </submittedName>
</protein>
<accession>A0ABV0TEK8</accession>
<comment type="caution">
    <text evidence="1">The sequence shown here is derived from an EMBL/GenBank/DDBJ whole genome shotgun (WGS) entry which is preliminary data.</text>
</comment>
<evidence type="ECO:0000313" key="1">
    <source>
        <dbReference type="EMBL" id="MEQ2229957.1"/>
    </source>
</evidence>
<sequence length="109" mass="11998">MCTKIEKLQLLHLLHSEMLDGNPDIILCTTSDASTSTNKDKKLELGELSGTSLLCETPESTSIHAIQWMPQEINIISVLVAKASTTTAAKRVVFRARGTVWEMGSHFQV</sequence>
<proteinExistence type="predicted"/>
<keyword evidence="2" id="KW-1185">Reference proteome</keyword>
<reference evidence="1 2" key="1">
    <citation type="submission" date="2021-06" db="EMBL/GenBank/DDBJ databases">
        <authorList>
            <person name="Palmer J.M."/>
        </authorList>
    </citation>
    <scope>NUCLEOTIDE SEQUENCE [LARGE SCALE GENOMIC DNA]</scope>
    <source>
        <strain evidence="2">if_2019</strain>
        <tissue evidence="1">Muscle</tissue>
    </source>
</reference>
<evidence type="ECO:0000313" key="2">
    <source>
        <dbReference type="Proteomes" id="UP001482620"/>
    </source>
</evidence>
<dbReference type="EMBL" id="JAHRIQ010026017">
    <property type="protein sequence ID" value="MEQ2229957.1"/>
    <property type="molecule type" value="Genomic_DNA"/>
</dbReference>
<dbReference type="Proteomes" id="UP001482620">
    <property type="component" value="Unassembled WGS sequence"/>
</dbReference>
<organism evidence="1 2">
    <name type="scientific">Ilyodon furcidens</name>
    <name type="common">goldbreast splitfin</name>
    <dbReference type="NCBI Taxonomy" id="33524"/>
    <lineage>
        <taxon>Eukaryota</taxon>
        <taxon>Metazoa</taxon>
        <taxon>Chordata</taxon>
        <taxon>Craniata</taxon>
        <taxon>Vertebrata</taxon>
        <taxon>Euteleostomi</taxon>
        <taxon>Actinopterygii</taxon>
        <taxon>Neopterygii</taxon>
        <taxon>Teleostei</taxon>
        <taxon>Neoteleostei</taxon>
        <taxon>Acanthomorphata</taxon>
        <taxon>Ovalentaria</taxon>
        <taxon>Atherinomorphae</taxon>
        <taxon>Cyprinodontiformes</taxon>
        <taxon>Goodeidae</taxon>
        <taxon>Ilyodon</taxon>
    </lineage>
</organism>
<gene>
    <name evidence="1" type="ORF">ILYODFUR_024210</name>
</gene>